<keyword evidence="1" id="KW-1133">Transmembrane helix</keyword>
<feature type="transmembrane region" description="Helical" evidence="1">
    <location>
        <begin position="197"/>
        <end position="220"/>
    </location>
</feature>
<reference evidence="2" key="1">
    <citation type="journal article" date="2004" name="Nature">
        <title>Genome duplication in the teleost fish Tetraodon nigroviridis reveals the early vertebrate proto-karyotype.</title>
        <authorList>
            <person name="Jaillon O."/>
            <person name="Aury J.-M."/>
            <person name="Brunet F."/>
            <person name="Petit J.-L."/>
            <person name="Stange-Thomann N."/>
            <person name="Mauceli E."/>
            <person name="Bouneau L."/>
            <person name="Fischer C."/>
            <person name="Ozouf-Costaz C."/>
            <person name="Bernot A."/>
            <person name="Nicaud S."/>
            <person name="Jaffe D."/>
            <person name="Fisher S."/>
            <person name="Lutfalla G."/>
            <person name="Dossat C."/>
            <person name="Segurens B."/>
            <person name="Dasilva C."/>
            <person name="Salanoubat M."/>
            <person name="Levy M."/>
            <person name="Boudet N."/>
            <person name="Castellano S."/>
            <person name="Anthouard V."/>
            <person name="Jubin C."/>
            <person name="Castelli V."/>
            <person name="Katinka M."/>
            <person name="Vacherie B."/>
            <person name="Biemont C."/>
            <person name="Skalli Z."/>
            <person name="Cattolico L."/>
            <person name="Poulain J."/>
            <person name="De Berardinis V."/>
            <person name="Cruaud C."/>
            <person name="Duprat S."/>
            <person name="Brottier P."/>
            <person name="Coutanceau J.-P."/>
            <person name="Gouzy J."/>
            <person name="Parra G."/>
            <person name="Lardier G."/>
            <person name="Chapple C."/>
            <person name="McKernan K.J."/>
            <person name="McEwan P."/>
            <person name="Bosak S."/>
            <person name="Kellis M."/>
            <person name="Volff J.-N."/>
            <person name="Guigo R."/>
            <person name="Zody M.C."/>
            <person name="Mesirov J."/>
            <person name="Lindblad-Toh K."/>
            <person name="Birren B."/>
            <person name="Nusbaum C."/>
            <person name="Kahn D."/>
            <person name="Robinson-Rechavi M."/>
            <person name="Laudet V."/>
            <person name="Schachter V."/>
            <person name="Quetier F."/>
            <person name="Saurin W."/>
            <person name="Scarpelli C."/>
            <person name="Wincker P."/>
            <person name="Lander E.S."/>
            <person name="Weissenbach J."/>
            <person name="Roest Crollius H."/>
        </authorList>
    </citation>
    <scope>NUCLEOTIDE SEQUENCE [LARGE SCALE GENOMIC DNA]</scope>
</reference>
<feature type="transmembrane region" description="Helical" evidence="1">
    <location>
        <begin position="28"/>
        <end position="47"/>
    </location>
</feature>
<dbReference type="OrthoDB" id="5983381at2759"/>
<dbReference type="AlphaFoldDB" id="Q4RWF6"/>
<gene>
    <name evidence="2" type="ORF">GSTENG00027883001</name>
</gene>
<accession>Q4RWF6</accession>
<keyword evidence="1" id="KW-0472">Membrane</keyword>
<organism evidence="2">
    <name type="scientific">Tetraodon nigroviridis</name>
    <name type="common">Spotted green pufferfish</name>
    <name type="synonym">Chelonodon nigroviridis</name>
    <dbReference type="NCBI Taxonomy" id="99883"/>
    <lineage>
        <taxon>Eukaryota</taxon>
        <taxon>Metazoa</taxon>
        <taxon>Chordata</taxon>
        <taxon>Craniata</taxon>
        <taxon>Vertebrata</taxon>
        <taxon>Euteleostomi</taxon>
        <taxon>Actinopterygii</taxon>
        <taxon>Neopterygii</taxon>
        <taxon>Teleostei</taxon>
        <taxon>Neoteleostei</taxon>
        <taxon>Acanthomorphata</taxon>
        <taxon>Eupercaria</taxon>
        <taxon>Tetraodontiformes</taxon>
        <taxon>Tetradontoidea</taxon>
        <taxon>Tetraodontidae</taxon>
        <taxon>Tetraodon</taxon>
    </lineage>
</organism>
<proteinExistence type="predicted"/>
<keyword evidence="1" id="KW-0812">Transmembrane</keyword>
<dbReference type="EMBL" id="CAAE01014989">
    <property type="protein sequence ID" value="CAG07276.1"/>
    <property type="molecule type" value="Genomic_DNA"/>
</dbReference>
<evidence type="ECO:0000313" key="2">
    <source>
        <dbReference type="EMBL" id="CAG07276.1"/>
    </source>
</evidence>
<dbReference type="KEGG" id="tng:GSTEN00027883G001"/>
<name>Q4RWF6_TETNG</name>
<comment type="caution">
    <text evidence="2">The sequence shown here is derived from an EMBL/GenBank/DDBJ whole genome shotgun (WGS) entry which is preliminary data.</text>
</comment>
<protein>
    <submittedName>
        <fullName evidence="2">(spotted green pufferfish) hypothetical protein</fullName>
    </submittedName>
</protein>
<sequence>MDGIKGDKGDVGLQGLRGIQVELNIIKLFYLQFAFFWLIYFVFGFLLQGDKGQPGLPGDQGGKGVSGVYLGALGVQAQLEKRLDLNNQLSMMRKLRGLLVSQVFQGLKGPLGFQEGMATEVHQDLQDTVGTQDLRGRGAERASLRHVMEDYLGPLDSKGRLFGIQVSDSLTEGTAEWGQRKKRRVFGTDPTGKWPRLIHLSALIFFFHIIPPVCSIWCFYNL</sequence>
<reference evidence="2" key="2">
    <citation type="submission" date="2004-02" db="EMBL/GenBank/DDBJ databases">
        <authorList>
            <consortium name="Genoscope"/>
            <consortium name="Whitehead Institute Centre for Genome Research"/>
        </authorList>
    </citation>
    <scope>NUCLEOTIDE SEQUENCE</scope>
</reference>
<evidence type="ECO:0000256" key="1">
    <source>
        <dbReference type="SAM" id="Phobius"/>
    </source>
</evidence>